<name>A0A081A3S6_PHYNI</name>
<evidence type="ECO:0000313" key="1">
    <source>
        <dbReference type="EMBL" id="ETO73537.1"/>
    </source>
</evidence>
<protein>
    <submittedName>
        <fullName evidence="1">Uncharacterized protein</fullName>
    </submittedName>
</protein>
<accession>A0A081A3S6</accession>
<gene>
    <name evidence="1" type="ORF">F444_10521</name>
</gene>
<organism evidence="1 2">
    <name type="scientific">Phytophthora nicotianae P1976</name>
    <dbReference type="NCBI Taxonomy" id="1317066"/>
    <lineage>
        <taxon>Eukaryota</taxon>
        <taxon>Sar</taxon>
        <taxon>Stramenopiles</taxon>
        <taxon>Oomycota</taxon>
        <taxon>Peronosporomycetes</taxon>
        <taxon>Peronosporales</taxon>
        <taxon>Peronosporaceae</taxon>
        <taxon>Phytophthora</taxon>
    </lineage>
</organism>
<evidence type="ECO:0000313" key="2">
    <source>
        <dbReference type="Proteomes" id="UP000028582"/>
    </source>
</evidence>
<feature type="non-terminal residue" evidence="1">
    <location>
        <position position="44"/>
    </location>
</feature>
<proteinExistence type="predicted"/>
<reference evidence="1 2" key="1">
    <citation type="submission" date="2013-11" db="EMBL/GenBank/DDBJ databases">
        <title>The Genome Sequence of Phytophthora parasitica P1976.</title>
        <authorList>
            <consortium name="The Broad Institute Genomics Platform"/>
            <person name="Russ C."/>
            <person name="Tyler B."/>
            <person name="Panabieres F."/>
            <person name="Shan W."/>
            <person name="Tripathy S."/>
            <person name="Grunwald N."/>
            <person name="Machado M."/>
            <person name="Johnson C.S."/>
            <person name="Walker B."/>
            <person name="Young S."/>
            <person name="Zeng Q."/>
            <person name="Gargeya S."/>
            <person name="Fitzgerald M."/>
            <person name="Haas B."/>
            <person name="Abouelleil A."/>
            <person name="Allen A.W."/>
            <person name="Alvarado L."/>
            <person name="Arachchi H.M."/>
            <person name="Berlin A.M."/>
            <person name="Chapman S.B."/>
            <person name="Gainer-Dewar J."/>
            <person name="Goldberg J."/>
            <person name="Griggs A."/>
            <person name="Gujja S."/>
            <person name="Hansen M."/>
            <person name="Howarth C."/>
            <person name="Imamovic A."/>
            <person name="Ireland A."/>
            <person name="Larimer J."/>
            <person name="McCowan C."/>
            <person name="Murphy C."/>
            <person name="Pearson M."/>
            <person name="Poon T.W."/>
            <person name="Priest M."/>
            <person name="Roberts A."/>
            <person name="Saif S."/>
            <person name="Shea T."/>
            <person name="Sisk P."/>
            <person name="Sykes S."/>
            <person name="Wortman J."/>
            <person name="Nusbaum C."/>
            <person name="Birren B."/>
        </authorList>
    </citation>
    <scope>NUCLEOTIDE SEQUENCE [LARGE SCALE GENOMIC DNA]</scope>
    <source>
        <strain evidence="1 2">P1976</strain>
    </source>
</reference>
<comment type="caution">
    <text evidence="1">The sequence shown here is derived from an EMBL/GenBank/DDBJ whole genome shotgun (WGS) entry which is preliminary data.</text>
</comment>
<dbReference type="Proteomes" id="UP000028582">
    <property type="component" value="Unassembled WGS sequence"/>
</dbReference>
<dbReference type="EMBL" id="ANJA01001870">
    <property type="protein sequence ID" value="ETO73537.1"/>
    <property type="molecule type" value="Genomic_DNA"/>
</dbReference>
<sequence>MADVKTENTSTFDTSDSTECKGTRLLLLPRPRIIGIVRRRIAPS</sequence>
<dbReference type="AlphaFoldDB" id="A0A081A3S6"/>